<dbReference type="EMBL" id="BK015088">
    <property type="protein sequence ID" value="DAD90527.1"/>
    <property type="molecule type" value="Genomic_DNA"/>
</dbReference>
<reference evidence="1" key="1">
    <citation type="journal article" date="2021" name="Proc. Natl. Acad. Sci. U.S.A.">
        <title>A Catalog of Tens of Thousands of Viruses from Human Metagenomes Reveals Hidden Associations with Chronic Diseases.</title>
        <authorList>
            <person name="Tisza M.J."/>
            <person name="Buck C.B."/>
        </authorList>
    </citation>
    <scope>NUCLEOTIDE SEQUENCE</scope>
    <source>
        <strain evidence="1">CtiBE32</strain>
    </source>
</reference>
<accession>A0A8S5N825</accession>
<dbReference type="Gene3D" id="2.10.10.20">
    <property type="entry name" value="Carbohydrate-binding module superfamily 5/12"/>
    <property type="match status" value="1"/>
</dbReference>
<proteinExistence type="predicted"/>
<protein>
    <submittedName>
        <fullName evidence="1">Stabilization protein</fullName>
    </submittedName>
</protein>
<name>A0A8S5N825_9CAUD</name>
<sequence>MFLPQQADDNNTRTMIDTWLGYNHNYRIGAGEMYDEENLSSDGYPLLTPRKPRALLVELFTKWDPDSHTYEVGDRVKYEDKLYEVIKKHVSAKYKVDTNADGSHVQSKTAQTPDVATDLYEQIDNMAIRGITLTGNNLTYLCNHVLHYGSKKFDLGNYFEEDDTSEQQLIRFGAYVIAFPAGVYVNLSNPDDVGKISSKYEAPSGITITYSITDADGEALPATAGKEAPKNPNSGDYWLCTASGREGLYIYVGYLSTWEAATTNYIKISVPGGELTKHFSEGDAVYMNSDLPDINEGSVILKMEDDYIVINGILPEVSKTVTTDSIWTLSFERKIPTLDLVCVSNNRVWGCHYGEDAKGNSTNEIYASKLGDFKNWYCYQGISSDSYALSVGEPGAWTGCVSYQGYPTFFKENCIMKIFGAAPSEYQLSTHTCRGVQKGSEKSLAIVNEYLVYKSAADICVYDGSTPSSISDAFPRGTIFYSAVASGCLGKYYLSMQTNLGHAVNMIYDMERGIWHKNDSNVKYTMFTASESGQIYGTDGTRIYGIGANDNIIFQSRIPDEQYVEWWCETGDIGFEYPDHKRVNRLTLRAYIPFGSEIKVQISYDDQAYTDAGTLRGNDSLSSQSLAMFPPQCDHFRLKFIGHGAVRIYTLAITLETTSEERNNGYYH</sequence>
<evidence type="ECO:0000313" key="1">
    <source>
        <dbReference type="EMBL" id="DAD90527.1"/>
    </source>
</evidence>
<organism evidence="1">
    <name type="scientific">Myoviridae sp. ctiBE32</name>
    <dbReference type="NCBI Taxonomy" id="2826685"/>
    <lineage>
        <taxon>Viruses</taxon>
        <taxon>Duplodnaviria</taxon>
        <taxon>Heunggongvirae</taxon>
        <taxon>Uroviricota</taxon>
        <taxon>Caudoviricetes</taxon>
    </lineage>
</organism>